<dbReference type="CDD" id="cd02869">
    <property type="entry name" value="PseudoU_synth_RluA_like"/>
    <property type="match status" value="1"/>
</dbReference>
<dbReference type="InterPro" id="IPR006145">
    <property type="entry name" value="PsdUridine_synth_RsuA/RluA"/>
</dbReference>
<dbReference type="Gene3D" id="3.30.2350.10">
    <property type="entry name" value="Pseudouridine synthase"/>
    <property type="match status" value="1"/>
</dbReference>
<dbReference type="GO" id="GO:0003723">
    <property type="term" value="F:RNA binding"/>
    <property type="evidence" value="ECO:0007669"/>
    <property type="project" value="InterPro"/>
</dbReference>
<dbReference type="AlphaFoldDB" id="A0A1I5PQL2"/>
<keyword evidence="4" id="KW-0413">Isomerase</keyword>
<organism evidence="6 7">
    <name type="scientific">Halolactibacillus halophilus</name>
    <dbReference type="NCBI Taxonomy" id="306540"/>
    <lineage>
        <taxon>Bacteria</taxon>
        <taxon>Bacillati</taxon>
        <taxon>Bacillota</taxon>
        <taxon>Bacilli</taxon>
        <taxon>Bacillales</taxon>
        <taxon>Bacillaceae</taxon>
        <taxon>Halolactibacillus</taxon>
    </lineage>
</organism>
<comment type="function">
    <text evidence="4">Responsible for synthesis of pseudouridine from uracil.</text>
</comment>
<dbReference type="PROSITE" id="PS01129">
    <property type="entry name" value="PSI_RLU"/>
    <property type="match status" value="1"/>
</dbReference>
<dbReference type="Pfam" id="PF00849">
    <property type="entry name" value="PseudoU_synth_2"/>
    <property type="match status" value="1"/>
</dbReference>
<dbReference type="PANTHER" id="PTHR21600">
    <property type="entry name" value="MITOCHONDRIAL RNA PSEUDOURIDINE SYNTHASE"/>
    <property type="match status" value="1"/>
</dbReference>
<dbReference type="GO" id="GO:0009982">
    <property type="term" value="F:pseudouridine synthase activity"/>
    <property type="evidence" value="ECO:0007669"/>
    <property type="project" value="InterPro"/>
</dbReference>
<dbReference type="InterPro" id="IPR020103">
    <property type="entry name" value="PsdUridine_synth_cat_dom_sf"/>
</dbReference>
<proteinExistence type="inferred from homology"/>
<dbReference type="EC" id="5.4.99.-" evidence="4"/>
<evidence type="ECO:0000256" key="2">
    <source>
        <dbReference type="ARBA" id="ARBA00010876"/>
    </source>
</evidence>
<dbReference type="InterPro" id="IPR006224">
    <property type="entry name" value="PsdUridine_synth_RluA-like_CS"/>
</dbReference>
<dbReference type="Proteomes" id="UP000242243">
    <property type="component" value="Unassembled WGS sequence"/>
</dbReference>
<evidence type="ECO:0000313" key="6">
    <source>
        <dbReference type="EMBL" id="SFP35811.1"/>
    </source>
</evidence>
<dbReference type="PANTHER" id="PTHR21600:SF35">
    <property type="entry name" value="PSEUDOURIDINE SYNTHASE"/>
    <property type="match status" value="1"/>
</dbReference>
<evidence type="ECO:0000313" key="7">
    <source>
        <dbReference type="Proteomes" id="UP000242243"/>
    </source>
</evidence>
<dbReference type="SUPFAM" id="SSF55120">
    <property type="entry name" value="Pseudouridine synthase"/>
    <property type="match status" value="1"/>
</dbReference>
<dbReference type="RefSeq" id="WP_234987437.1">
    <property type="nucleotide sequence ID" value="NZ_BJWI01000012.1"/>
</dbReference>
<comment type="catalytic activity">
    <reaction evidence="1 4">
        <text>a uridine in RNA = a pseudouridine in RNA</text>
        <dbReference type="Rhea" id="RHEA:48348"/>
        <dbReference type="Rhea" id="RHEA-COMP:12068"/>
        <dbReference type="Rhea" id="RHEA-COMP:12069"/>
        <dbReference type="ChEBI" id="CHEBI:65314"/>
        <dbReference type="ChEBI" id="CHEBI:65315"/>
    </reaction>
</comment>
<accession>A0A1I5PQL2</accession>
<feature type="domain" description="Pseudouridine synthase RsuA/RluA-like" evidence="5">
    <location>
        <begin position="98"/>
        <end position="244"/>
    </location>
</feature>
<dbReference type="GO" id="GO:0000455">
    <property type="term" value="P:enzyme-directed rRNA pseudouridine synthesis"/>
    <property type="evidence" value="ECO:0007669"/>
    <property type="project" value="TreeGrafter"/>
</dbReference>
<evidence type="ECO:0000259" key="5">
    <source>
        <dbReference type="Pfam" id="PF00849"/>
    </source>
</evidence>
<dbReference type="STRING" id="306540.SAMN05421839_1164"/>
<gene>
    <name evidence="6" type="ORF">SAMN05421839_1164</name>
</gene>
<dbReference type="InterPro" id="IPR050188">
    <property type="entry name" value="RluA_PseudoU_synthase"/>
</dbReference>
<feature type="active site" evidence="3">
    <location>
        <position position="144"/>
    </location>
</feature>
<evidence type="ECO:0000256" key="4">
    <source>
        <dbReference type="RuleBase" id="RU362028"/>
    </source>
</evidence>
<dbReference type="GO" id="GO:0140098">
    <property type="term" value="F:catalytic activity, acting on RNA"/>
    <property type="evidence" value="ECO:0007669"/>
    <property type="project" value="UniProtKB-ARBA"/>
</dbReference>
<protein>
    <recommendedName>
        <fullName evidence="4">Pseudouridine synthase</fullName>
        <ecNumber evidence="4">5.4.99.-</ecNumber>
    </recommendedName>
</protein>
<dbReference type="EMBL" id="FOXC01000016">
    <property type="protein sequence ID" value="SFP35811.1"/>
    <property type="molecule type" value="Genomic_DNA"/>
</dbReference>
<comment type="similarity">
    <text evidence="2 4">Belongs to the pseudouridine synthase RluA family.</text>
</comment>
<name>A0A1I5PQL2_9BACI</name>
<reference evidence="6 7" key="1">
    <citation type="submission" date="2016-10" db="EMBL/GenBank/DDBJ databases">
        <authorList>
            <person name="de Groot N.N."/>
        </authorList>
    </citation>
    <scope>NUCLEOTIDE SEQUENCE [LARGE SCALE GENOMIC DNA]</scope>
    <source>
        <strain evidence="6 7">DSM 17073</strain>
    </source>
</reference>
<dbReference type="InterPro" id="IPR006225">
    <property type="entry name" value="PsdUridine_synth_RluC/D"/>
</dbReference>
<sequence length="311" mass="35194">MIRLFRMNGSRKMIRFHVQTDGLNVRDYLLTKANLSRQTLKKIKFAGGAIYLNNTPVNVRAPVKKGDTIDCLLPKEVRSPNLYPVEMPLKIIYEDDFILVVNKPAGLPVMPKMGHDTASLAHGLIHYYNQINLPYTVHIVTRLDQDTSGLVLVAKHQLAHGYFRDMKVKRRYLAVVEGKLKETSGIITLPIARKPGSIIERSVDYDGKHAETHYCVVEEADAWSLLNIELKTGRTHQIRVHFSHLQHPLIGDTLYGGTKDIANRQALHCYHLAFTQPYTNEVLSFIAPWPDDLPAIQGDLSTLTAQKLIDE</sequence>
<evidence type="ECO:0000256" key="3">
    <source>
        <dbReference type="PIRSR" id="PIRSR606225-1"/>
    </source>
</evidence>
<evidence type="ECO:0000256" key="1">
    <source>
        <dbReference type="ARBA" id="ARBA00000073"/>
    </source>
</evidence>
<dbReference type="NCBIfam" id="TIGR00005">
    <property type="entry name" value="rluA_subfam"/>
    <property type="match status" value="1"/>
</dbReference>